<dbReference type="PROSITE" id="PS51334">
    <property type="entry name" value="PRONE"/>
    <property type="match status" value="1"/>
</dbReference>
<proteinExistence type="predicted"/>
<dbReference type="EMBL" id="LFYR01001193">
    <property type="protein sequence ID" value="KMZ63903.1"/>
    <property type="molecule type" value="Genomic_DNA"/>
</dbReference>
<keyword evidence="5" id="KW-1185">Reference proteome</keyword>
<dbReference type="InterPro" id="IPR005512">
    <property type="entry name" value="PRONE_dom"/>
</dbReference>
<name>A0A0K9P4H1_ZOSMR</name>
<dbReference type="PANTHER" id="PTHR33101">
    <property type="entry name" value="ROP GUANINE NUCLEOTIDE EXCHANGE FACTOR 1"/>
    <property type="match status" value="1"/>
</dbReference>
<dbReference type="FunFam" id="1.20.58.2010:FF:000003">
    <property type="entry name" value="Rop guanine nucleotide exchange factor 14"/>
    <property type="match status" value="1"/>
</dbReference>
<dbReference type="Proteomes" id="UP000036987">
    <property type="component" value="Unassembled WGS sequence"/>
</dbReference>
<organism evidence="4 5">
    <name type="scientific">Zostera marina</name>
    <name type="common">Eelgrass</name>
    <dbReference type="NCBI Taxonomy" id="29655"/>
    <lineage>
        <taxon>Eukaryota</taxon>
        <taxon>Viridiplantae</taxon>
        <taxon>Streptophyta</taxon>
        <taxon>Embryophyta</taxon>
        <taxon>Tracheophyta</taxon>
        <taxon>Spermatophyta</taxon>
        <taxon>Magnoliopsida</taxon>
        <taxon>Liliopsida</taxon>
        <taxon>Zosteraceae</taxon>
        <taxon>Zostera</taxon>
    </lineage>
</organism>
<evidence type="ECO:0000313" key="4">
    <source>
        <dbReference type="EMBL" id="KMZ63903.1"/>
    </source>
</evidence>
<gene>
    <name evidence="4" type="ORF">ZOSMA_38G00100</name>
</gene>
<reference evidence="5" key="1">
    <citation type="journal article" date="2016" name="Nature">
        <title>The genome of the seagrass Zostera marina reveals angiosperm adaptation to the sea.</title>
        <authorList>
            <person name="Olsen J.L."/>
            <person name="Rouze P."/>
            <person name="Verhelst B."/>
            <person name="Lin Y.-C."/>
            <person name="Bayer T."/>
            <person name="Collen J."/>
            <person name="Dattolo E."/>
            <person name="De Paoli E."/>
            <person name="Dittami S."/>
            <person name="Maumus F."/>
            <person name="Michel G."/>
            <person name="Kersting A."/>
            <person name="Lauritano C."/>
            <person name="Lohaus R."/>
            <person name="Toepel M."/>
            <person name="Tonon T."/>
            <person name="Vanneste K."/>
            <person name="Amirebrahimi M."/>
            <person name="Brakel J."/>
            <person name="Bostroem C."/>
            <person name="Chovatia M."/>
            <person name="Grimwood J."/>
            <person name="Jenkins J.W."/>
            <person name="Jueterbock A."/>
            <person name="Mraz A."/>
            <person name="Stam W.T."/>
            <person name="Tice H."/>
            <person name="Bornberg-Bauer E."/>
            <person name="Green P.J."/>
            <person name="Pearson G.A."/>
            <person name="Procaccini G."/>
            <person name="Duarte C.M."/>
            <person name="Schmutz J."/>
            <person name="Reusch T.B.H."/>
            <person name="Van de Peer Y."/>
        </authorList>
    </citation>
    <scope>NUCLEOTIDE SEQUENCE [LARGE SCALE GENOMIC DNA]</scope>
    <source>
        <strain evidence="5">cv. Finnish</strain>
    </source>
</reference>
<dbReference type="OMA" id="MAIPDSY"/>
<protein>
    <submittedName>
        <fullName evidence="4">Rop guanine nucleotide exchange factor</fullName>
    </submittedName>
</protein>
<dbReference type="GO" id="GO:0005886">
    <property type="term" value="C:plasma membrane"/>
    <property type="evidence" value="ECO:0000318"/>
    <property type="project" value="GO_Central"/>
</dbReference>
<dbReference type="Gene3D" id="1.20.58.1310">
    <property type="entry name" value="PRONE domain, subdomain 2"/>
    <property type="match status" value="1"/>
</dbReference>
<dbReference type="Pfam" id="PF03759">
    <property type="entry name" value="PRONE"/>
    <property type="match status" value="1"/>
</dbReference>
<comment type="caution">
    <text evidence="4">The sequence shown here is derived from an EMBL/GenBank/DDBJ whole genome shotgun (WGS) entry which is preliminary data.</text>
</comment>
<dbReference type="AlphaFoldDB" id="A0A0K9P4H1"/>
<evidence type="ECO:0000313" key="5">
    <source>
        <dbReference type="Proteomes" id="UP000036987"/>
    </source>
</evidence>
<feature type="domain" description="PRONE" evidence="3">
    <location>
        <begin position="15"/>
        <end position="379"/>
    </location>
</feature>
<evidence type="ECO:0000259" key="3">
    <source>
        <dbReference type="PROSITE" id="PS51334"/>
    </source>
</evidence>
<dbReference type="InterPro" id="IPR038937">
    <property type="entry name" value="RopGEF"/>
</dbReference>
<keyword evidence="1 2" id="KW-0344">Guanine-nucleotide releasing factor</keyword>
<dbReference type="PANTHER" id="PTHR33101:SF10">
    <property type="entry name" value="ROP GUANINE NUCLEOTIDE EXCHANGE FACTOR 12"/>
    <property type="match status" value="1"/>
</dbReference>
<dbReference type="Gene3D" id="1.20.58.2010">
    <property type="entry name" value="PRONE domain, subdomain 1"/>
    <property type="match status" value="1"/>
</dbReference>
<evidence type="ECO:0000256" key="2">
    <source>
        <dbReference type="PROSITE-ProRule" id="PRU00663"/>
    </source>
</evidence>
<sequence length="473" mass="53832">MGEDKMMKGSFSRSGGSNSLKYSDLTTMKEKFAKLLLGEDMSGGGKGVSSALALSNAITNLAASVFGEQRKLEPMDPERKARWKKEVDWLLSVTEHIVELIPKIQTTNDGTQIEIMTTCQRIDLHMNIPALRKLDAMLIEYLDNFRDQKEFWYVKRNEDDNENGNAQRNEDKWWLPTVKVPPNGLSEVSRRWLQFQKESVNQVLKAVMAINAQVLSEMETPENYIETLPKNGRASLGDVIYKNITLESFDPLHFISTLDLTTEHKIVDIKNRIEASIVIWKRKMHNKDAKSSWGSSVSLEKRELFEERAETVLLLIKHKFPGMPQSSLDITKIQYNKDVGQAILESYSRILESLAHTVMSRIEDVIYADSMARDPSLENSRKRGSTEGALNIPNSEEEIQKLNCMKTPTSMTLSDFMGWHVEQDEDAREMDYNALDSSEDPSKITRLHENVGSKRVSYIESLGALNSPTKARY</sequence>
<dbReference type="FunFam" id="1.20.58.2010:FF:000001">
    <property type="entry name" value="Rop guanine nucleotide exchange factor 14"/>
    <property type="match status" value="1"/>
</dbReference>
<dbReference type="OrthoDB" id="1053009at2759"/>
<evidence type="ECO:0000256" key="1">
    <source>
        <dbReference type="ARBA" id="ARBA00022658"/>
    </source>
</evidence>
<dbReference type="GO" id="GO:0005085">
    <property type="term" value="F:guanyl-nucleotide exchange factor activity"/>
    <property type="evidence" value="ECO:0000318"/>
    <property type="project" value="GO_Central"/>
</dbReference>
<accession>A0A0K9P4H1</accession>
<dbReference type="FunFam" id="1.20.58.1310:FF:000001">
    <property type="entry name" value="Rop guanine nucleotide exchange factor 9"/>
    <property type="match status" value="1"/>
</dbReference>